<sequence>MSASTNQALLALLTAMNLSPGQAHSISTVLAEFASAAGPPGTAVASPTSPGHSMLGDGTASDNGTGNGGQGTAGNFAAPATVGAVGPVGAPVDWPSNIAAGHAIADPGVVQHAPPNAIGQITFPYHVPNPTEVGPYYIVTRGRDIGIFAGSDASTAMVSGVPHATQRGVPSVEDGHRAMFAAMLAGQLFVLG</sequence>
<evidence type="ECO:0000256" key="2">
    <source>
        <dbReference type="SAM" id="SignalP"/>
    </source>
</evidence>
<name>A0ABR3JSN7_9AGAR</name>
<dbReference type="EMBL" id="JASNQZ010000003">
    <property type="protein sequence ID" value="KAL0958880.1"/>
    <property type="molecule type" value="Genomic_DNA"/>
</dbReference>
<evidence type="ECO:0000313" key="4">
    <source>
        <dbReference type="Proteomes" id="UP001556367"/>
    </source>
</evidence>
<accession>A0ABR3JSN7</accession>
<evidence type="ECO:0000313" key="3">
    <source>
        <dbReference type="EMBL" id="KAL0958880.1"/>
    </source>
</evidence>
<keyword evidence="2" id="KW-0732">Signal</keyword>
<comment type="caution">
    <text evidence="3">The sequence shown here is derived from an EMBL/GenBank/DDBJ whole genome shotgun (WGS) entry which is preliminary data.</text>
</comment>
<feature type="signal peptide" evidence="2">
    <location>
        <begin position="1"/>
        <end position="23"/>
    </location>
</feature>
<dbReference type="Proteomes" id="UP001556367">
    <property type="component" value="Unassembled WGS sequence"/>
</dbReference>
<feature type="chain" id="PRO_5045832956" evidence="2">
    <location>
        <begin position="24"/>
        <end position="192"/>
    </location>
</feature>
<feature type="region of interest" description="Disordered" evidence="1">
    <location>
        <begin position="38"/>
        <end position="71"/>
    </location>
</feature>
<proteinExistence type="predicted"/>
<reference evidence="4" key="1">
    <citation type="submission" date="2024-06" db="EMBL/GenBank/DDBJ databases">
        <title>Multi-omics analyses provide insights into the biosynthesis of the anticancer antibiotic pleurotin in Hohenbuehelia grisea.</title>
        <authorList>
            <person name="Weaver J.A."/>
            <person name="Alberti F."/>
        </authorList>
    </citation>
    <scope>NUCLEOTIDE SEQUENCE [LARGE SCALE GENOMIC DNA]</scope>
    <source>
        <strain evidence="4">T-177</strain>
    </source>
</reference>
<organism evidence="3 4">
    <name type="scientific">Hohenbuehelia grisea</name>
    <dbReference type="NCBI Taxonomy" id="104357"/>
    <lineage>
        <taxon>Eukaryota</taxon>
        <taxon>Fungi</taxon>
        <taxon>Dikarya</taxon>
        <taxon>Basidiomycota</taxon>
        <taxon>Agaricomycotina</taxon>
        <taxon>Agaricomycetes</taxon>
        <taxon>Agaricomycetidae</taxon>
        <taxon>Agaricales</taxon>
        <taxon>Pleurotineae</taxon>
        <taxon>Pleurotaceae</taxon>
        <taxon>Hohenbuehelia</taxon>
    </lineage>
</organism>
<protein>
    <submittedName>
        <fullName evidence="3">Uncharacterized protein</fullName>
    </submittedName>
</protein>
<evidence type="ECO:0000256" key="1">
    <source>
        <dbReference type="SAM" id="MobiDB-lite"/>
    </source>
</evidence>
<keyword evidence="4" id="KW-1185">Reference proteome</keyword>
<gene>
    <name evidence="3" type="ORF">HGRIS_014196</name>
</gene>